<reference evidence="3" key="1">
    <citation type="submission" date="2023-06" db="EMBL/GenBank/DDBJ databases">
        <title>Genome-scale phylogeny and comparative genomics of the fungal order Sordariales.</title>
        <authorList>
            <consortium name="Lawrence Berkeley National Laboratory"/>
            <person name="Hensen N."/>
            <person name="Bonometti L."/>
            <person name="Westerberg I."/>
            <person name="Brannstrom I.O."/>
            <person name="Guillou S."/>
            <person name="Cros-Aarteil S."/>
            <person name="Calhoun S."/>
            <person name="Haridas S."/>
            <person name="Kuo A."/>
            <person name="Mondo S."/>
            <person name="Pangilinan J."/>
            <person name="Riley R."/>
            <person name="Labutti K."/>
            <person name="Andreopoulos B."/>
            <person name="Lipzen A."/>
            <person name="Chen C."/>
            <person name="Yanf M."/>
            <person name="Daum C."/>
            <person name="Ng V."/>
            <person name="Clum A."/>
            <person name="Steindorff A."/>
            <person name="Ohm R."/>
            <person name="Martin F."/>
            <person name="Silar P."/>
            <person name="Natvig D."/>
            <person name="Lalanne C."/>
            <person name="Gautier V."/>
            <person name="Ament-Velasquez S.L."/>
            <person name="Kruys A."/>
            <person name="Hutchinson M.I."/>
            <person name="Powell A.J."/>
            <person name="Barry K."/>
            <person name="Miller A.N."/>
            <person name="Grigoriev I.V."/>
            <person name="Debuchy R."/>
            <person name="Gladieux P."/>
            <person name="Thoren M.H."/>
            <person name="Johannesson H."/>
        </authorList>
    </citation>
    <scope>NUCLEOTIDE SEQUENCE</scope>
    <source>
        <strain evidence="3">PSN4</strain>
    </source>
</reference>
<sequence length="283" mass="31078">MSAAAVAVPPKGPGKRKTDLGSQAYGLGSSPTAGMDAVPRGRQADIEALMAGMKSKLAGAVGKANAEKEEALRAKERLERDVKEEKSKVEVLEKGLKTVPPPHANRDRDIHALAKRLGAKIEGTVGQQIKSSQQLQKELDTANQAKGELEKEKKALAKDKDKLETDLRASEDKVKTLQKEKEGLDKAKEELTGRNKELTKKVDDLGVTVESLQRDKSGLQTELADVKKEFDAAREKAKMEFEQHVDKINQLQADLKYSQEMFDAVYNLLEQSNNYLDNVASTA</sequence>
<feature type="compositionally biased region" description="Polar residues" evidence="2">
    <location>
        <begin position="131"/>
        <end position="144"/>
    </location>
</feature>
<comment type="caution">
    <text evidence="3">The sequence shown here is derived from an EMBL/GenBank/DDBJ whole genome shotgun (WGS) entry which is preliminary data.</text>
</comment>
<dbReference type="Gene3D" id="1.10.287.1490">
    <property type="match status" value="1"/>
</dbReference>
<feature type="region of interest" description="Disordered" evidence="2">
    <location>
        <begin position="131"/>
        <end position="163"/>
    </location>
</feature>
<accession>A0AAJ0F254</accession>
<evidence type="ECO:0000256" key="2">
    <source>
        <dbReference type="SAM" id="MobiDB-lite"/>
    </source>
</evidence>
<protein>
    <submittedName>
        <fullName evidence="3">Uncharacterized protein</fullName>
    </submittedName>
</protein>
<proteinExistence type="predicted"/>
<organism evidence="3 4">
    <name type="scientific">Echria macrotheca</name>
    <dbReference type="NCBI Taxonomy" id="438768"/>
    <lineage>
        <taxon>Eukaryota</taxon>
        <taxon>Fungi</taxon>
        <taxon>Dikarya</taxon>
        <taxon>Ascomycota</taxon>
        <taxon>Pezizomycotina</taxon>
        <taxon>Sordariomycetes</taxon>
        <taxon>Sordariomycetidae</taxon>
        <taxon>Sordariales</taxon>
        <taxon>Schizotheciaceae</taxon>
        <taxon>Echria</taxon>
    </lineage>
</organism>
<feature type="compositionally biased region" description="Basic and acidic residues" evidence="2">
    <location>
        <begin position="147"/>
        <end position="163"/>
    </location>
</feature>
<dbReference type="SUPFAM" id="SSF57997">
    <property type="entry name" value="Tropomyosin"/>
    <property type="match status" value="1"/>
</dbReference>
<evidence type="ECO:0000313" key="4">
    <source>
        <dbReference type="Proteomes" id="UP001239445"/>
    </source>
</evidence>
<feature type="region of interest" description="Disordered" evidence="2">
    <location>
        <begin position="1"/>
        <end position="38"/>
    </location>
</feature>
<feature type="coiled-coil region" evidence="1">
    <location>
        <begin position="61"/>
        <end position="95"/>
    </location>
</feature>
<name>A0AAJ0F254_9PEZI</name>
<gene>
    <name evidence="3" type="ORF">QBC47DRAFT_393431</name>
</gene>
<evidence type="ECO:0000313" key="3">
    <source>
        <dbReference type="EMBL" id="KAK1750747.1"/>
    </source>
</evidence>
<evidence type="ECO:0000256" key="1">
    <source>
        <dbReference type="SAM" id="Coils"/>
    </source>
</evidence>
<dbReference type="Proteomes" id="UP001239445">
    <property type="component" value="Unassembled WGS sequence"/>
</dbReference>
<keyword evidence="1" id="KW-0175">Coiled coil</keyword>
<keyword evidence="4" id="KW-1185">Reference proteome</keyword>
<dbReference type="AlphaFoldDB" id="A0AAJ0F254"/>
<dbReference type="EMBL" id="MU839845">
    <property type="protein sequence ID" value="KAK1750747.1"/>
    <property type="molecule type" value="Genomic_DNA"/>
</dbReference>